<proteinExistence type="predicted"/>
<keyword evidence="2" id="KW-1185">Reference proteome</keyword>
<dbReference type="EMBL" id="JASCZI010152391">
    <property type="protein sequence ID" value="MED6176044.1"/>
    <property type="molecule type" value="Genomic_DNA"/>
</dbReference>
<organism evidence="1 2">
    <name type="scientific">Stylosanthes scabra</name>
    <dbReference type="NCBI Taxonomy" id="79078"/>
    <lineage>
        <taxon>Eukaryota</taxon>
        <taxon>Viridiplantae</taxon>
        <taxon>Streptophyta</taxon>
        <taxon>Embryophyta</taxon>
        <taxon>Tracheophyta</taxon>
        <taxon>Spermatophyta</taxon>
        <taxon>Magnoliopsida</taxon>
        <taxon>eudicotyledons</taxon>
        <taxon>Gunneridae</taxon>
        <taxon>Pentapetalae</taxon>
        <taxon>rosids</taxon>
        <taxon>fabids</taxon>
        <taxon>Fabales</taxon>
        <taxon>Fabaceae</taxon>
        <taxon>Papilionoideae</taxon>
        <taxon>50 kb inversion clade</taxon>
        <taxon>dalbergioids sensu lato</taxon>
        <taxon>Dalbergieae</taxon>
        <taxon>Pterocarpus clade</taxon>
        <taxon>Stylosanthes</taxon>
    </lineage>
</organism>
<evidence type="ECO:0000313" key="2">
    <source>
        <dbReference type="Proteomes" id="UP001341840"/>
    </source>
</evidence>
<sequence length="76" mass="8540">PNPTGPVLVPDHYRAHFPKDNSLDAPTVYDLSLNHIYLGVSLLYIAYITHVNRDVSPKTSSHPLRPIARYCRKPGC</sequence>
<protein>
    <submittedName>
        <fullName evidence="1">Uncharacterized protein</fullName>
    </submittedName>
</protein>
<feature type="non-terminal residue" evidence="1">
    <location>
        <position position="1"/>
    </location>
</feature>
<accession>A0ABU6VRA6</accession>
<evidence type="ECO:0000313" key="1">
    <source>
        <dbReference type="EMBL" id="MED6176044.1"/>
    </source>
</evidence>
<dbReference type="Proteomes" id="UP001341840">
    <property type="component" value="Unassembled WGS sequence"/>
</dbReference>
<reference evidence="1 2" key="1">
    <citation type="journal article" date="2023" name="Plants (Basel)">
        <title>Bridging the Gap: Combining Genomics and Transcriptomics Approaches to Understand Stylosanthes scabra, an Orphan Legume from the Brazilian Caatinga.</title>
        <authorList>
            <person name="Ferreira-Neto J.R.C."/>
            <person name="da Silva M.D."/>
            <person name="Binneck E."/>
            <person name="de Melo N.F."/>
            <person name="da Silva R.H."/>
            <person name="de Melo A.L.T.M."/>
            <person name="Pandolfi V."/>
            <person name="Bustamante F.O."/>
            <person name="Brasileiro-Vidal A.C."/>
            <person name="Benko-Iseppon A.M."/>
        </authorList>
    </citation>
    <scope>NUCLEOTIDE SEQUENCE [LARGE SCALE GENOMIC DNA]</scope>
    <source>
        <tissue evidence="1">Leaves</tissue>
    </source>
</reference>
<gene>
    <name evidence="1" type="ORF">PIB30_084162</name>
</gene>
<comment type="caution">
    <text evidence="1">The sequence shown here is derived from an EMBL/GenBank/DDBJ whole genome shotgun (WGS) entry which is preliminary data.</text>
</comment>
<name>A0ABU6VRA6_9FABA</name>